<protein>
    <submittedName>
        <fullName evidence="1">Uncharacterized protein</fullName>
    </submittedName>
</protein>
<gene>
    <name evidence="1" type="ORF">NQ176_g7536</name>
</gene>
<sequence>MASQNSSAATHSVPPLPAGEAMDINNTLAKVKPLLKSKDDTQRFVGLALLKSLLDNTPEIRNDEAVIQDLWSHISPKFLTRLLRTGINRSNDSAKDMLDIGIAILYTFSVLLPEADTATAAFTDRMHILVEAALYTTGDTTRFLLQLLYTLVSSRNGADAFMAVEDFSPLTEIATADPMVMDVFCRAWLNHMADADASHAAVALQKINSSMQLLSISFKGTDAVTYLAFVGTFLSQADSKVCFTPIPTRAFMLERNRKT</sequence>
<evidence type="ECO:0000313" key="2">
    <source>
        <dbReference type="Proteomes" id="UP001143910"/>
    </source>
</evidence>
<name>A0ACC1MY62_9HYPO</name>
<dbReference type="EMBL" id="JANJQO010001277">
    <property type="protein sequence ID" value="KAJ2971759.1"/>
    <property type="molecule type" value="Genomic_DNA"/>
</dbReference>
<organism evidence="1 2">
    <name type="scientific">Zarea fungicola</name>
    <dbReference type="NCBI Taxonomy" id="93591"/>
    <lineage>
        <taxon>Eukaryota</taxon>
        <taxon>Fungi</taxon>
        <taxon>Dikarya</taxon>
        <taxon>Ascomycota</taxon>
        <taxon>Pezizomycotina</taxon>
        <taxon>Sordariomycetes</taxon>
        <taxon>Hypocreomycetidae</taxon>
        <taxon>Hypocreales</taxon>
        <taxon>Cordycipitaceae</taxon>
        <taxon>Zarea</taxon>
    </lineage>
</organism>
<evidence type="ECO:0000313" key="1">
    <source>
        <dbReference type="EMBL" id="KAJ2971759.1"/>
    </source>
</evidence>
<dbReference type="Proteomes" id="UP001143910">
    <property type="component" value="Unassembled WGS sequence"/>
</dbReference>
<accession>A0ACC1MY62</accession>
<comment type="caution">
    <text evidence="1">The sequence shown here is derived from an EMBL/GenBank/DDBJ whole genome shotgun (WGS) entry which is preliminary data.</text>
</comment>
<proteinExistence type="predicted"/>
<keyword evidence="2" id="KW-1185">Reference proteome</keyword>
<reference evidence="1" key="1">
    <citation type="submission" date="2022-08" db="EMBL/GenBank/DDBJ databases">
        <title>Genome Sequence of Lecanicillium fungicola.</title>
        <authorList>
            <person name="Buettner E."/>
        </authorList>
    </citation>
    <scope>NUCLEOTIDE SEQUENCE</scope>
    <source>
        <strain evidence="1">Babe33</strain>
    </source>
</reference>